<accession>A0ABS1KTW6</accession>
<dbReference type="RefSeq" id="WP_202011533.1">
    <property type="nucleotide sequence ID" value="NZ_JAERRB010000005.1"/>
</dbReference>
<protein>
    <recommendedName>
        <fullName evidence="3">beta-lactamase</fullName>
        <ecNumber evidence="3">3.5.2.6</ecNumber>
    </recommendedName>
</protein>
<dbReference type="InterPro" id="IPR045155">
    <property type="entry name" value="Beta-lactam_cat"/>
</dbReference>
<reference evidence="5 6" key="1">
    <citation type="submission" date="2021-01" db="EMBL/GenBank/DDBJ databases">
        <title>Chryseolinea sp. Jin1 Genome sequencing and assembly.</title>
        <authorList>
            <person name="Kim I."/>
        </authorList>
    </citation>
    <scope>NUCLEOTIDE SEQUENCE [LARGE SCALE GENOMIC DNA]</scope>
    <source>
        <strain evidence="5 6">Jin1</strain>
    </source>
</reference>
<evidence type="ECO:0000256" key="3">
    <source>
        <dbReference type="ARBA" id="ARBA00012865"/>
    </source>
</evidence>
<dbReference type="InterPro" id="IPR012338">
    <property type="entry name" value="Beta-lactam/transpept-like"/>
</dbReference>
<comment type="similarity">
    <text evidence="2">Belongs to the class-A beta-lactamase family.</text>
</comment>
<evidence type="ECO:0000256" key="1">
    <source>
        <dbReference type="ARBA" id="ARBA00001526"/>
    </source>
</evidence>
<dbReference type="GO" id="GO:0016787">
    <property type="term" value="F:hydrolase activity"/>
    <property type="evidence" value="ECO:0007669"/>
    <property type="project" value="UniProtKB-KW"/>
</dbReference>
<dbReference type="Pfam" id="PF13354">
    <property type="entry name" value="Beta-lactamase2"/>
    <property type="match status" value="1"/>
</dbReference>
<gene>
    <name evidence="5" type="ORF">JI741_16625</name>
</gene>
<proteinExistence type="inferred from homology"/>
<evidence type="ECO:0000259" key="4">
    <source>
        <dbReference type="Pfam" id="PF13354"/>
    </source>
</evidence>
<evidence type="ECO:0000256" key="2">
    <source>
        <dbReference type="ARBA" id="ARBA00009009"/>
    </source>
</evidence>
<evidence type="ECO:0000313" key="6">
    <source>
        <dbReference type="Proteomes" id="UP000613030"/>
    </source>
</evidence>
<dbReference type="PANTHER" id="PTHR35333:SF3">
    <property type="entry name" value="BETA-LACTAMASE-TYPE TRANSPEPTIDASE FOLD CONTAINING PROTEIN"/>
    <property type="match status" value="1"/>
</dbReference>
<dbReference type="Gene3D" id="3.40.710.10">
    <property type="entry name" value="DD-peptidase/beta-lactamase superfamily"/>
    <property type="match status" value="1"/>
</dbReference>
<name>A0ABS1KTW6_9BACT</name>
<dbReference type="InterPro" id="IPR000871">
    <property type="entry name" value="Beta-lactam_class-A"/>
</dbReference>
<comment type="caution">
    <text evidence="5">The sequence shown here is derived from an EMBL/GenBank/DDBJ whole genome shotgun (WGS) entry which is preliminary data.</text>
</comment>
<comment type="catalytic activity">
    <reaction evidence="1">
        <text>a beta-lactam + H2O = a substituted beta-amino acid</text>
        <dbReference type="Rhea" id="RHEA:20401"/>
        <dbReference type="ChEBI" id="CHEBI:15377"/>
        <dbReference type="ChEBI" id="CHEBI:35627"/>
        <dbReference type="ChEBI" id="CHEBI:140347"/>
        <dbReference type="EC" id="3.5.2.6"/>
    </reaction>
</comment>
<dbReference type="EMBL" id="JAERRB010000005">
    <property type="protein sequence ID" value="MBL0742854.1"/>
    <property type="molecule type" value="Genomic_DNA"/>
</dbReference>
<keyword evidence="5" id="KW-0378">Hydrolase</keyword>
<keyword evidence="6" id="KW-1185">Reference proteome</keyword>
<organism evidence="5 6">
    <name type="scientific">Chryseolinea lacunae</name>
    <dbReference type="NCBI Taxonomy" id="2801331"/>
    <lineage>
        <taxon>Bacteria</taxon>
        <taxon>Pseudomonadati</taxon>
        <taxon>Bacteroidota</taxon>
        <taxon>Cytophagia</taxon>
        <taxon>Cytophagales</taxon>
        <taxon>Fulvivirgaceae</taxon>
        <taxon>Chryseolinea</taxon>
    </lineage>
</organism>
<sequence>MRFTLLILVTLFSLSTYGQQEDKQLTARVQEILKGFKGVAGVYVRHLKTGKTVAIRADTVFPTASMIKIPITLGMFDKIEQGAIDYHATLTYKDSLLYAGEDILGSFKNGEKITLSKVMMLMITTSDNTASLWCQSLAGGGTTINSLLEKNGLVNTRVNSRTPGRETHRAKYGWGQTTPREMAELVVRIREGKLISPRASERIYRNLVRIYWDSEALSQIPPYVQAASKQGAVDQSRSEVVLVNAPHGDYVFCVITKMQEDQSWTPANEGYVLLRNVSRLLWKYFEPDSPWTPAAKIEEWH</sequence>
<feature type="domain" description="Beta-lactamase class A catalytic" evidence="4">
    <location>
        <begin position="41"/>
        <end position="256"/>
    </location>
</feature>
<dbReference type="Proteomes" id="UP000613030">
    <property type="component" value="Unassembled WGS sequence"/>
</dbReference>
<evidence type="ECO:0000313" key="5">
    <source>
        <dbReference type="EMBL" id="MBL0742854.1"/>
    </source>
</evidence>
<dbReference type="SUPFAM" id="SSF56601">
    <property type="entry name" value="beta-lactamase/transpeptidase-like"/>
    <property type="match status" value="1"/>
</dbReference>
<dbReference type="PANTHER" id="PTHR35333">
    <property type="entry name" value="BETA-LACTAMASE"/>
    <property type="match status" value="1"/>
</dbReference>
<dbReference type="EC" id="3.5.2.6" evidence="3"/>